<feature type="chain" id="PRO_5013289872" evidence="1">
    <location>
        <begin position="22"/>
        <end position="102"/>
    </location>
</feature>
<dbReference type="InterPro" id="IPR051675">
    <property type="entry name" value="Endo/Exo/Phosphatase_dom_1"/>
</dbReference>
<organism evidence="3 4">
    <name type="scientific">Chitinimonas taiwanensis DSM 18899</name>
    <dbReference type="NCBI Taxonomy" id="1121279"/>
    <lineage>
        <taxon>Bacteria</taxon>
        <taxon>Pseudomonadati</taxon>
        <taxon>Pseudomonadota</taxon>
        <taxon>Betaproteobacteria</taxon>
        <taxon>Neisseriales</taxon>
        <taxon>Chitinibacteraceae</taxon>
        <taxon>Chitinimonas</taxon>
    </lineage>
</organism>
<dbReference type="NCBIfam" id="TIGR00426">
    <property type="entry name" value="competence protein ComEA helix-hairpin-helix repeat region"/>
    <property type="match status" value="1"/>
</dbReference>
<dbReference type="SMART" id="SM00278">
    <property type="entry name" value="HhH1"/>
    <property type="match status" value="2"/>
</dbReference>
<feature type="domain" description="Helix-hairpin-helix DNA-binding motif class 1" evidence="2">
    <location>
        <begin position="31"/>
        <end position="50"/>
    </location>
</feature>
<accession>A0A1K2HJ18</accession>
<dbReference type="Proteomes" id="UP000186513">
    <property type="component" value="Unassembled WGS sequence"/>
</dbReference>
<feature type="domain" description="Helix-hairpin-helix DNA-binding motif class 1" evidence="2">
    <location>
        <begin position="61"/>
        <end position="80"/>
    </location>
</feature>
<dbReference type="GO" id="GO:0015628">
    <property type="term" value="P:protein secretion by the type II secretion system"/>
    <property type="evidence" value="ECO:0007669"/>
    <property type="project" value="TreeGrafter"/>
</dbReference>
<dbReference type="EMBL" id="FPKR01000007">
    <property type="protein sequence ID" value="SFZ76750.1"/>
    <property type="molecule type" value="Genomic_DNA"/>
</dbReference>
<dbReference type="PANTHER" id="PTHR21180:SF32">
    <property type="entry name" value="ENDONUCLEASE_EXONUCLEASE_PHOSPHATASE FAMILY DOMAIN-CONTAINING PROTEIN 1"/>
    <property type="match status" value="1"/>
</dbReference>
<dbReference type="GO" id="GO:0006281">
    <property type="term" value="P:DNA repair"/>
    <property type="evidence" value="ECO:0007669"/>
    <property type="project" value="InterPro"/>
</dbReference>
<dbReference type="InterPro" id="IPR010994">
    <property type="entry name" value="RuvA_2-like"/>
</dbReference>
<dbReference type="GO" id="GO:0015627">
    <property type="term" value="C:type II protein secretion system complex"/>
    <property type="evidence" value="ECO:0007669"/>
    <property type="project" value="TreeGrafter"/>
</dbReference>
<dbReference type="RefSeq" id="WP_072428607.1">
    <property type="nucleotide sequence ID" value="NZ_FPKR01000007.1"/>
</dbReference>
<dbReference type="OrthoDB" id="8687931at2"/>
<dbReference type="STRING" id="1121279.SAMN02745887_02106"/>
<evidence type="ECO:0000313" key="4">
    <source>
        <dbReference type="Proteomes" id="UP000186513"/>
    </source>
</evidence>
<reference evidence="3 4" key="1">
    <citation type="submission" date="2016-11" db="EMBL/GenBank/DDBJ databases">
        <authorList>
            <person name="Jaros S."/>
            <person name="Januszkiewicz K."/>
            <person name="Wedrychowicz H."/>
        </authorList>
    </citation>
    <scope>NUCLEOTIDE SEQUENCE [LARGE SCALE GENOMIC DNA]</scope>
    <source>
        <strain evidence="3 4">DSM 18899</strain>
    </source>
</reference>
<protein>
    <submittedName>
        <fullName evidence="3">Competence protein ComEA</fullName>
    </submittedName>
</protein>
<evidence type="ECO:0000259" key="2">
    <source>
        <dbReference type="SMART" id="SM00278"/>
    </source>
</evidence>
<dbReference type="PANTHER" id="PTHR21180">
    <property type="entry name" value="ENDONUCLEASE/EXONUCLEASE/PHOSPHATASE FAMILY DOMAIN-CONTAINING PROTEIN 1"/>
    <property type="match status" value="1"/>
</dbReference>
<keyword evidence="1" id="KW-0732">Signal</keyword>
<dbReference type="Gene3D" id="1.10.150.280">
    <property type="entry name" value="AF1531-like domain"/>
    <property type="match status" value="1"/>
</dbReference>
<feature type="signal peptide" evidence="1">
    <location>
        <begin position="1"/>
        <end position="21"/>
    </location>
</feature>
<evidence type="ECO:0000313" key="3">
    <source>
        <dbReference type="EMBL" id="SFZ76750.1"/>
    </source>
</evidence>
<evidence type="ECO:0000256" key="1">
    <source>
        <dbReference type="SAM" id="SignalP"/>
    </source>
</evidence>
<gene>
    <name evidence="3" type="ORF">SAMN02745887_02106</name>
</gene>
<dbReference type="GO" id="GO:0003677">
    <property type="term" value="F:DNA binding"/>
    <property type="evidence" value="ECO:0007669"/>
    <property type="project" value="InterPro"/>
</dbReference>
<dbReference type="SUPFAM" id="SSF47781">
    <property type="entry name" value="RuvA domain 2-like"/>
    <property type="match status" value="1"/>
</dbReference>
<dbReference type="InterPro" id="IPR003583">
    <property type="entry name" value="Hlx-hairpin-Hlx_DNA-bd_motif"/>
</dbReference>
<name>A0A1K2HJ18_9NEIS</name>
<dbReference type="AlphaFoldDB" id="A0A1K2HJ18"/>
<keyword evidence="4" id="KW-1185">Reference proteome</keyword>
<dbReference type="InterPro" id="IPR004509">
    <property type="entry name" value="Competence_ComEA_HhH"/>
</dbReference>
<dbReference type="Pfam" id="PF12836">
    <property type="entry name" value="HHH_3"/>
    <property type="match status" value="1"/>
</dbReference>
<sequence>MKALLASTLAALALLALPAQAVVNINTANATELEALPGIGAKKAQAIVEYRTKNGPFKSVEDLEKVNGIGKAMVEKLRKEASVSGGAKPVAKPAQAAKAVKP</sequence>
<proteinExistence type="predicted"/>